<dbReference type="InterPro" id="IPR003961">
    <property type="entry name" value="FN3_dom"/>
</dbReference>
<dbReference type="CDD" id="cd00063">
    <property type="entry name" value="FN3"/>
    <property type="match status" value="4"/>
</dbReference>
<sequence>MKIKFKRITALFAALAIMITALPLTIIPISAAGTDGESTEYSSDGYLIVRNYRQLRLAYNGSEESKIRLGADIDCDPEEYQPNYLTRLCPPIESDKTLDLAGYTLKKTGNSIDSQDHLLSVQYSKLTIEDSVGTGKMYFYAKDVAQNLFLAENRSTIVINGGTFCYTGTNAMYCEMIKLSASDLVINDGYFDAQIGTPIKLDNGFAGGGHGTLNSTALINGGTIVTTSSIALSSIDGCDYYASLVMTGGTITNKSKGRVTDKTGTIISDPYFVRVTSDEALQKKYYNITLLGGTMPLSPNDIEVYYPAEKAVLTSKAGTITNSAEKVEYTTLLTAPQAGIDEKKAMAARGADEICRLKTDRNNYVLSHTKRTRFTVNSNSVGKIDLLTQAPNPYGTGDPIKTVDWYVSKNFGSFTGIPEAINDLSYTPPEVTEKCTMLYKAVINYGNVLRINEIIIIDYDFEAVTEIKAVVSGFHGGSTLSDVSVASGEPEKYSLTINNIRDVYGNNIVNDRQLCKGFKYNIFVKVKLKSGYVAAYTTGTVKMRRFEDPANEWQAADHIYIGLNEIAFKSVLVCDEGIRTVGVEISNFLPYRQVNDLQLTESEPDKYTVTLVTPLLNTWEYNEEVYDDDELIVDNCYAVKFKVTPKSGYALSPGYIFRCRLDTYKEGFWLTSEDKELFTVSNDGKVVINSLRVPFEEYDQNIYVQITPPKAGGTPAKSLISHNLPEHMSLISIDWYDDEEWKTPTVFEKGKTYWCYIYINADCYEYNLKKAKFYLNGTQVRQDYSYNSKYKYYYILGYTEIKIDNDVATPTGFAAGSATSSSVSLKWDKNANASGYEIEQYKGGKWTQIAKINNSSTVSYNVSRLAADTTYTFRMRAYKTLSSGTAYSDYVRLAAKTQLTNTDKFVGTAISPTAVKLDWNRNDKVTGYIIEQYKGGKWTQIAVTKNNTTLTFTVKGLADATPYSFRIKTYKNADGKTNYSGYTTVKAETPPAAVKNARVTSTTATWITLEWERNANVTGYAIEQYKGGKWTQIAVTKNNTTLKFIVKGLNPDTKYSFRIRAYKTNGTKTTYGGYVSMAGTTRIANVAKFNATALSQTAVKLSWSRNTIASGYVIEQYKGGKWTQINVIKDKNVTTMVVSPLAKGTTYSFRMKSFKTVDGSNRFSEYISAKVTTAK</sequence>
<evidence type="ECO:0000313" key="3">
    <source>
        <dbReference type="EMBL" id="CDC43419.1"/>
    </source>
</evidence>
<dbReference type="EMBL" id="CBFJ010000010">
    <property type="protein sequence ID" value="CDC43419.1"/>
    <property type="molecule type" value="Genomic_DNA"/>
</dbReference>
<dbReference type="Gene3D" id="2.60.40.10">
    <property type="entry name" value="Immunoglobulins"/>
    <property type="match status" value="4"/>
</dbReference>
<evidence type="ECO:0000256" key="1">
    <source>
        <dbReference type="ARBA" id="ARBA00023319"/>
    </source>
</evidence>
<dbReference type="SUPFAM" id="SSF49265">
    <property type="entry name" value="Fibronectin type III"/>
    <property type="match status" value="3"/>
</dbReference>
<dbReference type="PROSITE" id="PS50853">
    <property type="entry name" value="FN3"/>
    <property type="match status" value="4"/>
</dbReference>
<reference evidence="3" key="1">
    <citation type="submission" date="2012-11" db="EMBL/GenBank/DDBJ databases">
        <title>Dependencies among metagenomic species, viruses, plasmids and units of genetic variation.</title>
        <authorList>
            <person name="Nielsen H.B."/>
            <person name="Almeida M."/>
            <person name="Juncker A.S."/>
            <person name="Rasmussen S."/>
            <person name="Li J."/>
            <person name="Sunagawa S."/>
            <person name="Plichta D."/>
            <person name="Gautier L."/>
            <person name="Le Chatelier E."/>
            <person name="Peletier E."/>
            <person name="Bonde I."/>
            <person name="Nielsen T."/>
            <person name="Manichanh C."/>
            <person name="Arumugam M."/>
            <person name="Batto J."/>
            <person name="Santos M.B.Q.D."/>
            <person name="Blom N."/>
            <person name="Borruel N."/>
            <person name="Burgdorf K.S."/>
            <person name="Boumezbeur F."/>
            <person name="Casellas F."/>
            <person name="Dore J."/>
            <person name="Guarner F."/>
            <person name="Hansen T."/>
            <person name="Hildebrand F."/>
            <person name="Kaas R.S."/>
            <person name="Kennedy S."/>
            <person name="Kristiansen K."/>
            <person name="Kultima J.R."/>
            <person name="Leonard P."/>
            <person name="Levenez F."/>
            <person name="Lund O."/>
            <person name="Moumen B."/>
            <person name="Le Paslier D."/>
            <person name="Pons N."/>
            <person name="Pedersen O."/>
            <person name="Prifti E."/>
            <person name="Qin J."/>
            <person name="Raes J."/>
            <person name="Tap J."/>
            <person name="Tims S."/>
            <person name="Ussery D.W."/>
            <person name="Yamada T."/>
            <person name="MetaHit consortium"/>
            <person name="Renault P."/>
            <person name="Sicheritz-Ponten T."/>
            <person name="Bork P."/>
            <person name="Wang J."/>
            <person name="Brunak S."/>
            <person name="Ehrlich S.D."/>
        </authorList>
    </citation>
    <scope>NUCLEOTIDE SEQUENCE [LARGE SCALE GENOMIC DNA]</scope>
</reference>
<feature type="domain" description="Fibronectin type-III" evidence="2">
    <location>
        <begin position="990"/>
        <end position="1086"/>
    </location>
</feature>
<dbReference type="Pfam" id="PF00041">
    <property type="entry name" value="fn3"/>
    <property type="match status" value="3"/>
</dbReference>
<dbReference type="AlphaFoldDB" id="R6RDM3"/>
<dbReference type="PANTHER" id="PTHR14340">
    <property type="entry name" value="MICROFIBRIL-ASSOCIATED GLYCOPROTEIN 3"/>
    <property type="match status" value="1"/>
</dbReference>
<dbReference type="InterPro" id="IPR013783">
    <property type="entry name" value="Ig-like_fold"/>
</dbReference>
<feature type="domain" description="Fibronectin type-III" evidence="2">
    <location>
        <begin position="901"/>
        <end position="988"/>
    </location>
</feature>
<dbReference type="InterPro" id="IPR036116">
    <property type="entry name" value="FN3_sf"/>
</dbReference>
<dbReference type="SMART" id="SM00060">
    <property type="entry name" value="FN3"/>
    <property type="match status" value="4"/>
</dbReference>
<name>R6RDM3_9FIRM</name>
<comment type="caution">
    <text evidence="3">The sequence shown here is derived from an EMBL/GenBank/DDBJ whole genome shotgun (WGS) entry which is preliminary data.</text>
</comment>
<feature type="domain" description="Fibronectin type-III" evidence="2">
    <location>
        <begin position="809"/>
        <end position="900"/>
    </location>
</feature>
<gene>
    <name evidence="3" type="ORF">BN788_01180</name>
</gene>
<evidence type="ECO:0000313" key="4">
    <source>
        <dbReference type="Proteomes" id="UP000018142"/>
    </source>
</evidence>
<accession>R6RDM3</accession>
<dbReference type="PANTHER" id="PTHR14340:SF9">
    <property type="entry name" value="FIBRONECTIN TYPE-III DOMAIN-CONTAINING PROTEIN"/>
    <property type="match status" value="1"/>
</dbReference>
<evidence type="ECO:0000259" key="2">
    <source>
        <dbReference type="PROSITE" id="PS50853"/>
    </source>
</evidence>
<protein>
    <submittedName>
        <fullName evidence="3">Fibronectin type III domain protein</fullName>
    </submittedName>
</protein>
<keyword evidence="1" id="KW-0393">Immunoglobulin domain</keyword>
<dbReference type="Proteomes" id="UP000018142">
    <property type="component" value="Unassembled WGS sequence"/>
</dbReference>
<feature type="domain" description="Fibronectin type-III" evidence="2">
    <location>
        <begin position="1087"/>
        <end position="1175"/>
    </location>
</feature>
<organism evidence="3 4">
    <name type="scientific">[Eubacterium] siraeum CAG:80</name>
    <dbReference type="NCBI Taxonomy" id="1263080"/>
    <lineage>
        <taxon>Bacteria</taxon>
        <taxon>Bacillati</taxon>
        <taxon>Bacillota</taxon>
        <taxon>Clostridia</taxon>
        <taxon>Eubacteriales</taxon>
        <taxon>Oscillospiraceae</taxon>
        <taxon>Oscillospiraceae incertae sedis</taxon>
    </lineage>
</organism>
<proteinExistence type="predicted"/>